<keyword evidence="3" id="KW-1185">Reference proteome</keyword>
<gene>
    <name evidence="2" type="ORF">J0A65_17365</name>
</gene>
<sequence length="345" mass="37532">MIDRPLAITATGMVTGVGLDTYSSCAAIRAAIDNFQETRFMDEQGEWIQGCAVPLEEQLQGARKLAMMLCKALEECAAQAQVHLEEIPVIICLSEPERPGIPENLGNKVFFLVQEFLGLPLHRDSAVIKQGRAGGIYALKLARDILYQNKLNHVLVCGVDSLLNAHSIRYFETQDRLLTSHHSDGFIPGEAAAAILLSPPQCSQQNQLLCMGLGFAVEQATISAGLPVRADGLTQALNMAFEEAGSSMNDMDFRIVDVAGEQYWFKEAALALSRLLRVHKQGFPIWHPADCIGEVGAAIVPVCLAYLKVAFEKGFAAGSNIVHHASNDDGQRSVAILRFGAWSEQ</sequence>
<feature type="domain" description="Beta-ketoacyl synthase-like N-terminal" evidence="1">
    <location>
        <begin position="133"/>
        <end position="198"/>
    </location>
</feature>
<dbReference type="EMBL" id="JAFKCS010000021">
    <property type="protein sequence ID" value="MBN7821641.1"/>
    <property type="molecule type" value="Genomic_DNA"/>
</dbReference>
<dbReference type="NCBIfam" id="NF004798">
    <property type="entry name" value="PRK06147.1"/>
    <property type="match status" value="1"/>
</dbReference>
<dbReference type="InterPro" id="IPR016039">
    <property type="entry name" value="Thiolase-like"/>
</dbReference>
<dbReference type="Pfam" id="PF00109">
    <property type="entry name" value="ketoacyl-synt"/>
    <property type="match status" value="1"/>
</dbReference>
<dbReference type="RefSeq" id="WP_206595611.1">
    <property type="nucleotide sequence ID" value="NZ_JAFKCS010000021.1"/>
</dbReference>
<proteinExistence type="predicted"/>
<organism evidence="2 3">
    <name type="scientific">Bowmanella yangjiangensis</name>
    <dbReference type="NCBI Taxonomy" id="2811230"/>
    <lineage>
        <taxon>Bacteria</taxon>
        <taxon>Pseudomonadati</taxon>
        <taxon>Pseudomonadota</taxon>
        <taxon>Gammaproteobacteria</taxon>
        <taxon>Alteromonadales</taxon>
        <taxon>Alteromonadaceae</taxon>
        <taxon>Bowmanella</taxon>
    </lineage>
</organism>
<reference evidence="2 3" key="1">
    <citation type="submission" date="2021-03" db="EMBL/GenBank/DDBJ databases">
        <title>novel species isolated from a fishpond in China.</title>
        <authorList>
            <person name="Lu H."/>
            <person name="Cai Z."/>
        </authorList>
    </citation>
    <scope>NUCLEOTIDE SEQUENCE [LARGE SCALE GENOMIC DNA]</scope>
    <source>
        <strain evidence="2 3">Y57</strain>
    </source>
</reference>
<dbReference type="SUPFAM" id="SSF53901">
    <property type="entry name" value="Thiolase-like"/>
    <property type="match status" value="1"/>
</dbReference>
<dbReference type="Gene3D" id="3.40.47.10">
    <property type="match status" value="1"/>
</dbReference>
<name>A0ABS3CZT5_9ALTE</name>
<protein>
    <recommendedName>
        <fullName evidence="1">Beta-ketoacyl synthase-like N-terminal domain-containing protein</fullName>
    </recommendedName>
</protein>
<evidence type="ECO:0000313" key="3">
    <source>
        <dbReference type="Proteomes" id="UP000663992"/>
    </source>
</evidence>
<accession>A0ABS3CZT5</accession>
<comment type="caution">
    <text evidence="2">The sequence shown here is derived from an EMBL/GenBank/DDBJ whole genome shotgun (WGS) entry which is preliminary data.</text>
</comment>
<evidence type="ECO:0000259" key="1">
    <source>
        <dbReference type="Pfam" id="PF00109"/>
    </source>
</evidence>
<dbReference type="InterPro" id="IPR014030">
    <property type="entry name" value="Ketoacyl_synth_N"/>
</dbReference>
<dbReference type="Proteomes" id="UP000663992">
    <property type="component" value="Unassembled WGS sequence"/>
</dbReference>
<evidence type="ECO:0000313" key="2">
    <source>
        <dbReference type="EMBL" id="MBN7821641.1"/>
    </source>
</evidence>